<feature type="transmembrane region" description="Helical" evidence="5">
    <location>
        <begin position="367"/>
        <end position="399"/>
    </location>
</feature>
<evidence type="ECO:0000313" key="8">
    <source>
        <dbReference type="Proteomes" id="UP000315017"/>
    </source>
</evidence>
<evidence type="ECO:0000256" key="2">
    <source>
        <dbReference type="ARBA" id="ARBA00022692"/>
    </source>
</evidence>
<feature type="transmembrane region" description="Helical" evidence="5">
    <location>
        <begin position="200"/>
        <end position="218"/>
    </location>
</feature>
<dbReference type="Proteomes" id="UP000315017">
    <property type="component" value="Chromosome"/>
</dbReference>
<dbReference type="SUPFAM" id="SSF52091">
    <property type="entry name" value="SpoIIaa-like"/>
    <property type="match status" value="1"/>
</dbReference>
<dbReference type="KEGG" id="aagg:ETAA8_34420"/>
<keyword evidence="8" id="KW-1185">Reference proteome</keyword>
<evidence type="ECO:0000259" key="6">
    <source>
        <dbReference type="Pfam" id="PF00916"/>
    </source>
</evidence>
<dbReference type="Pfam" id="PF00916">
    <property type="entry name" value="Sulfate_transp"/>
    <property type="match status" value="1"/>
</dbReference>
<evidence type="ECO:0000256" key="4">
    <source>
        <dbReference type="ARBA" id="ARBA00023136"/>
    </source>
</evidence>
<accession>A0A517YDX7</accession>
<evidence type="ECO:0000313" key="7">
    <source>
        <dbReference type="EMBL" id="QDU28342.1"/>
    </source>
</evidence>
<dbReference type="AlphaFoldDB" id="A0A517YDX7"/>
<dbReference type="InterPro" id="IPR011547">
    <property type="entry name" value="SLC26A/SulP_dom"/>
</dbReference>
<keyword evidence="2 5" id="KW-0812">Transmembrane</keyword>
<evidence type="ECO:0000256" key="3">
    <source>
        <dbReference type="ARBA" id="ARBA00022989"/>
    </source>
</evidence>
<feature type="transmembrane region" description="Helical" evidence="5">
    <location>
        <begin position="289"/>
        <end position="306"/>
    </location>
</feature>
<feature type="transmembrane region" description="Helical" evidence="5">
    <location>
        <begin position="38"/>
        <end position="56"/>
    </location>
</feature>
<gene>
    <name evidence="7" type="primary">dauA_2</name>
    <name evidence="7" type="ORF">ETAA8_34420</name>
</gene>
<feature type="transmembrane region" description="Helical" evidence="5">
    <location>
        <begin position="121"/>
        <end position="139"/>
    </location>
</feature>
<feature type="transmembrane region" description="Helical" evidence="5">
    <location>
        <begin position="92"/>
        <end position="109"/>
    </location>
</feature>
<dbReference type="InterPro" id="IPR001902">
    <property type="entry name" value="SLC26A/SulP_fam"/>
</dbReference>
<keyword evidence="3 5" id="KW-1133">Transmembrane helix</keyword>
<dbReference type="GO" id="GO:0016020">
    <property type="term" value="C:membrane"/>
    <property type="evidence" value="ECO:0007669"/>
    <property type="project" value="UniProtKB-SubCell"/>
</dbReference>
<feature type="transmembrane region" description="Helical" evidence="5">
    <location>
        <begin position="225"/>
        <end position="243"/>
    </location>
</feature>
<name>A0A517YDX7_9BACT</name>
<dbReference type="GO" id="GO:0055085">
    <property type="term" value="P:transmembrane transport"/>
    <property type="evidence" value="ECO:0007669"/>
    <property type="project" value="InterPro"/>
</dbReference>
<dbReference type="PANTHER" id="PTHR11814">
    <property type="entry name" value="SULFATE TRANSPORTER"/>
    <property type="match status" value="1"/>
</dbReference>
<feature type="transmembrane region" description="Helical" evidence="5">
    <location>
        <begin position="146"/>
        <end position="166"/>
    </location>
</feature>
<comment type="subcellular location">
    <subcellularLocation>
        <location evidence="1">Membrane</location>
        <topology evidence="1">Multi-pass membrane protein</topology>
    </subcellularLocation>
</comment>
<feature type="transmembrane region" description="Helical" evidence="5">
    <location>
        <begin position="327"/>
        <end position="347"/>
    </location>
</feature>
<protein>
    <submittedName>
        <fullName evidence="7">C4-dicarboxylic acid transporter DauA</fullName>
    </submittedName>
</protein>
<evidence type="ECO:0000256" key="5">
    <source>
        <dbReference type="SAM" id="Phobius"/>
    </source>
</evidence>
<feature type="transmembrane region" description="Helical" evidence="5">
    <location>
        <begin position="420"/>
        <end position="453"/>
    </location>
</feature>
<proteinExistence type="predicted"/>
<feature type="domain" description="SLC26A/SulP transporter" evidence="6">
    <location>
        <begin position="34"/>
        <end position="426"/>
    </location>
</feature>
<organism evidence="7 8">
    <name type="scientific">Anatilimnocola aggregata</name>
    <dbReference type="NCBI Taxonomy" id="2528021"/>
    <lineage>
        <taxon>Bacteria</taxon>
        <taxon>Pseudomonadati</taxon>
        <taxon>Planctomycetota</taxon>
        <taxon>Planctomycetia</taxon>
        <taxon>Pirellulales</taxon>
        <taxon>Pirellulaceae</taxon>
        <taxon>Anatilimnocola</taxon>
    </lineage>
</organism>
<dbReference type="EMBL" id="CP036274">
    <property type="protein sequence ID" value="QDU28342.1"/>
    <property type="molecule type" value="Genomic_DNA"/>
</dbReference>
<dbReference type="InterPro" id="IPR036513">
    <property type="entry name" value="STAS_dom_sf"/>
</dbReference>
<sequence>MFGCPLLEKSTMSDSHAPVASRSVPELGNWQARLKSDATAGFLVFLIALPLCLAIANASCFPPVAGVITAIVGGILTPFLTNSQLTIKGPAAGLIVIVAGCALAFGWVPNDPTAQWNAYRSVLAVGVVAGVIQILLALCKMGVISEVFPTTVVHGMLAAIGVIIMAKQSHLMLGATAQGKEPLHLIAEIPHSIMHGMNPAIALIGLTCLAILFVWPYVKIPYLSRLPGPLVVVAVSVTMAYFLNIDQLHRYTLGGHQYEVSEKFLVAVPGSLLGAIATPDFSKVFTGTGIFWIVMFCLIGSLESVLSAKAVDLLDPWKRKTNFDRDLLAVGVANTVAALLGGLPMISEIVRSRANIDNGARTKFSNMFHGLFLLGFLGLLPSLIHRIPLAALAAMLVYTGSRLASYKEFMHSYKLGIDQLFVFVATIVGVLATDLLVGILIGTCVELGLHLLRGISFRSIFSPNIKTTQSDEGIVVNAIDSLVFTTWIWLKQRLQAMDDKQKVVVDLSSARVVDHTVLAKLQDLKNDWFVVGRTLDIRGLESHKSMSAHPLSCHRKVGRDPVVVTSA</sequence>
<evidence type="ECO:0000256" key="1">
    <source>
        <dbReference type="ARBA" id="ARBA00004141"/>
    </source>
</evidence>
<keyword evidence="4 5" id="KW-0472">Membrane</keyword>
<reference evidence="7 8" key="1">
    <citation type="submission" date="2019-02" db="EMBL/GenBank/DDBJ databases">
        <title>Deep-cultivation of Planctomycetes and their phenomic and genomic characterization uncovers novel biology.</title>
        <authorList>
            <person name="Wiegand S."/>
            <person name="Jogler M."/>
            <person name="Boedeker C."/>
            <person name="Pinto D."/>
            <person name="Vollmers J."/>
            <person name="Rivas-Marin E."/>
            <person name="Kohn T."/>
            <person name="Peeters S.H."/>
            <person name="Heuer A."/>
            <person name="Rast P."/>
            <person name="Oberbeckmann S."/>
            <person name="Bunk B."/>
            <person name="Jeske O."/>
            <person name="Meyerdierks A."/>
            <person name="Storesund J.E."/>
            <person name="Kallscheuer N."/>
            <person name="Luecker S."/>
            <person name="Lage O.M."/>
            <person name="Pohl T."/>
            <person name="Merkel B.J."/>
            <person name="Hornburger P."/>
            <person name="Mueller R.-W."/>
            <person name="Bruemmer F."/>
            <person name="Labrenz M."/>
            <person name="Spormann A.M."/>
            <person name="Op den Camp H."/>
            <person name="Overmann J."/>
            <person name="Amann R."/>
            <person name="Jetten M.S.M."/>
            <person name="Mascher T."/>
            <person name="Medema M.H."/>
            <person name="Devos D.P."/>
            <person name="Kaster A.-K."/>
            <person name="Ovreas L."/>
            <person name="Rohde M."/>
            <person name="Galperin M.Y."/>
            <person name="Jogler C."/>
        </authorList>
    </citation>
    <scope>NUCLEOTIDE SEQUENCE [LARGE SCALE GENOMIC DNA]</scope>
    <source>
        <strain evidence="7 8">ETA_A8</strain>
    </source>
</reference>